<comment type="similarity">
    <text evidence="3">Belongs to the metallo-beta-lactamase superfamily. Glyoxalase II family.</text>
</comment>
<keyword evidence="8" id="KW-0560">Oxidoreductase</keyword>
<dbReference type="CDD" id="cd07724">
    <property type="entry name" value="POD-like_MBL-fold"/>
    <property type="match status" value="1"/>
</dbReference>
<proteinExistence type="inferred from homology"/>
<evidence type="ECO:0000256" key="12">
    <source>
        <dbReference type="ARBA" id="ARBA00065219"/>
    </source>
</evidence>
<dbReference type="CTD" id="9813323"/>
<dbReference type="InterPro" id="IPR051682">
    <property type="entry name" value="Mito_Persulfide_Diox"/>
</dbReference>
<dbReference type="KEGG" id="crq:GCK72_013454"/>
<comment type="subcellular location">
    <subcellularLocation>
        <location evidence="2">Mitochondrion</location>
    </subcellularLocation>
</comment>
<evidence type="ECO:0000256" key="15">
    <source>
        <dbReference type="ARBA" id="ARBA00077964"/>
    </source>
</evidence>
<comment type="cofactor">
    <cofactor evidence="1">
        <name>Fe(2+)</name>
        <dbReference type="ChEBI" id="CHEBI:29033"/>
    </cofactor>
</comment>
<evidence type="ECO:0000256" key="3">
    <source>
        <dbReference type="ARBA" id="ARBA00006759"/>
    </source>
</evidence>
<keyword evidence="7" id="KW-0007">Acetylation</keyword>
<dbReference type="RefSeq" id="XP_003088699.2">
    <property type="nucleotide sequence ID" value="XM_003088651.2"/>
</dbReference>
<accession>A0A2P4W5I4</accession>
<dbReference type="EMBL" id="WUAV01000004">
    <property type="protein sequence ID" value="KAF1756999.1"/>
    <property type="molecule type" value="Genomic_DNA"/>
</dbReference>
<reference evidence="17 18" key="1">
    <citation type="submission" date="2019-12" db="EMBL/GenBank/DDBJ databases">
        <title>Chromosome-level assembly of the Caenorhabditis remanei genome.</title>
        <authorList>
            <person name="Teterina A.A."/>
            <person name="Willis J.H."/>
            <person name="Phillips P.C."/>
        </authorList>
    </citation>
    <scope>NUCLEOTIDE SEQUENCE [LARGE SCALE GENOMIC DNA]</scope>
    <source>
        <strain evidence="17 18">PX506</strain>
        <tissue evidence="17">Whole organism</tissue>
    </source>
</reference>
<name>A0A2P4W5I4_CAERE</name>
<evidence type="ECO:0000256" key="9">
    <source>
        <dbReference type="ARBA" id="ARBA00023004"/>
    </source>
</evidence>
<comment type="catalytic activity">
    <reaction evidence="11">
        <text>S-sulfanylglutathione + O2 + H2O = sulfite + glutathione + 2 H(+)</text>
        <dbReference type="Rhea" id="RHEA:12981"/>
        <dbReference type="ChEBI" id="CHEBI:15377"/>
        <dbReference type="ChEBI" id="CHEBI:15378"/>
        <dbReference type="ChEBI" id="CHEBI:15379"/>
        <dbReference type="ChEBI" id="CHEBI:17359"/>
        <dbReference type="ChEBI" id="CHEBI:57925"/>
        <dbReference type="ChEBI" id="CHEBI:58905"/>
        <dbReference type="EC" id="1.13.11.18"/>
    </reaction>
</comment>
<dbReference type="GO" id="GO:0070813">
    <property type="term" value="P:hydrogen sulfide metabolic process"/>
    <property type="evidence" value="ECO:0007669"/>
    <property type="project" value="TreeGrafter"/>
</dbReference>
<keyword evidence="4" id="KW-0479">Metal-binding</keyword>
<dbReference type="PANTHER" id="PTHR43084">
    <property type="entry name" value="PERSULFIDE DIOXYGENASE ETHE1"/>
    <property type="match status" value="1"/>
</dbReference>
<dbReference type="GeneID" id="9813323"/>
<dbReference type="AlphaFoldDB" id="A0A2P4W5I4"/>
<protein>
    <recommendedName>
        <fullName evidence="14">Persulfide dioxygenase ETHE1, mitochondrial</fullName>
        <ecNumber evidence="13">1.13.11.18</ecNumber>
    </recommendedName>
    <alternativeName>
        <fullName evidence="15">Sulfur dioxygenase ETHE1</fullName>
    </alternativeName>
</protein>
<dbReference type="SUPFAM" id="SSF56281">
    <property type="entry name" value="Metallo-hydrolase/oxidoreductase"/>
    <property type="match status" value="1"/>
</dbReference>
<dbReference type="GO" id="GO:0050313">
    <property type="term" value="F:sulfur dioxygenase activity"/>
    <property type="evidence" value="ECO:0007669"/>
    <property type="project" value="UniProtKB-EC"/>
</dbReference>
<evidence type="ECO:0000313" key="17">
    <source>
        <dbReference type="EMBL" id="KAF1756999.1"/>
    </source>
</evidence>
<evidence type="ECO:0000256" key="14">
    <source>
        <dbReference type="ARBA" id="ARBA00067300"/>
    </source>
</evidence>
<dbReference type="InterPro" id="IPR036866">
    <property type="entry name" value="RibonucZ/Hydroxyglut_hydro"/>
</dbReference>
<dbReference type="InterPro" id="IPR001279">
    <property type="entry name" value="Metallo-B-lactamas"/>
</dbReference>
<feature type="domain" description="Metallo-beta-lactamase" evidence="16">
    <location>
        <begin position="20"/>
        <end position="181"/>
    </location>
</feature>
<dbReference type="Proteomes" id="UP000483820">
    <property type="component" value="Chromosome IV"/>
</dbReference>
<evidence type="ECO:0000256" key="11">
    <source>
        <dbReference type="ARBA" id="ARBA00050990"/>
    </source>
</evidence>
<dbReference type="SMART" id="SM00849">
    <property type="entry name" value="Lactamase_B"/>
    <property type="match status" value="1"/>
</dbReference>
<evidence type="ECO:0000256" key="13">
    <source>
        <dbReference type="ARBA" id="ARBA00066686"/>
    </source>
</evidence>
<evidence type="ECO:0000256" key="4">
    <source>
        <dbReference type="ARBA" id="ARBA00022723"/>
    </source>
</evidence>
<organism evidence="17 18">
    <name type="scientific">Caenorhabditis remanei</name>
    <name type="common">Caenorhabditis vulgaris</name>
    <dbReference type="NCBI Taxonomy" id="31234"/>
    <lineage>
        <taxon>Eukaryota</taxon>
        <taxon>Metazoa</taxon>
        <taxon>Ecdysozoa</taxon>
        <taxon>Nematoda</taxon>
        <taxon>Chromadorea</taxon>
        <taxon>Rhabditida</taxon>
        <taxon>Rhabditina</taxon>
        <taxon>Rhabditomorpha</taxon>
        <taxon>Rhabditoidea</taxon>
        <taxon>Rhabditidae</taxon>
        <taxon>Peloderinae</taxon>
        <taxon>Caenorhabditis</taxon>
    </lineage>
</organism>
<dbReference type="InterPro" id="IPR044528">
    <property type="entry name" value="POD-like_MBL-fold"/>
</dbReference>
<dbReference type="GO" id="GO:0046872">
    <property type="term" value="F:metal ion binding"/>
    <property type="evidence" value="ECO:0007669"/>
    <property type="project" value="UniProtKB-KW"/>
</dbReference>
<dbReference type="FunFam" id="3.60.15.10:FF:000013">
    <property type="entry name" value="Persulfide dioxygenase ETHE1, mitochondrial"/>
    <property type="match status" value="1"/>
</dbReference>
<evidence type="ECO:0000256" key="10">
    <source>
        <dbReference type="ARBA" id="ARBA00023128"/>
    </source>
</evidence>
<dbReference type="EC" id="1.13.11.18" evidence="13"/>
<dbReference type="GO" id="GO:0006749">
    <property type="term" value="P:glutathione metabolic process"/>
    <property type="evidence" value="ECO:0007669"/>
    <property type="project" value="InterPro"/>
</dbReference>
<evidence type="ECO:0000256" key="5">
    <source>
        <dbReference type="ARBA" id="ARBA00022946"/>
    </source>
</evidence>
<dbReference type="Gene3D" id="3.60.15.10">
    <property type="entry name" value="Ribonuclease Z/Hydroxyacylglutathione hydrolase-like"/>
    <property type="match status" value="1"/>
</dbReference>
<evidence type="ECO:0000256" key="7">
    <source>
        <dbReference type="ARBA" id="ARBA00022990"/>
    </source>
</evidence>
<sequence>MRVPPFKSPIFRQLLEFKSNTYTYILACHKTGEAAIIDPVVDTVSRDVQICRDLNLKLLYGINTHVHADHVTGTHKLKSAFPSMQSVLCSKSGGEADKYVSEGDVIKVGGLKLEVRETPGHTNGCVSYVEHFLKAVFTGDALLNRACGRTDFQQGNPSTLYDSIHNKIFSLPDDYLIYVGHNYDGIMQTTVWEEKTLNPRLTKSKEEFVLFMKDMKLQYPKQIDVAVPANMKDGKGHE</sequence>
<comment type="caution">
    <text evidence="17">The sequence shown here is derived from an EMBL/GenBank/DDBJ whole genome shotgun (WGS) entry which is preliminary data.</text>
</comment>
<dbReference type="GO" id="GO:0005739">
    <property type="term" value="C:mitochondrion"/>
    <property type="evidence" value="ECO:0007669"/>
    <property type="project" value="UniProtKB-SubCell"/>
</dbReference>
<evidence type="ECO:0000256" key="8">
    <source>
        <dbReference type="ARBA" id="ARBA00023002"/>
    </source>
</evidence>
<keyword evidence="6" id="KW-0223">Dioxygenase</keyword>
<keyword evidence="10" id="KW-0496">Mitochondrion</keyword>
<evidence type="ECO:0000259" key="16">
    <source>
        <dbReference type="SMART" id="SM00849"/>
    </source>
</evidence>
<keyword evidence="9" id="KW-0408">Iron</keyword>
<keyword evidence="5" id="KW-0809">Transit peptide</keyword>
<evidence type="ECO:0000256" key="2">
    <source>
        <dbReference type="ARBA" id="ARBA00004173"/>
    </source>
</evidence>
<comment type="subunit">
    <text evidence="12">Homodimer. Monomer. Interacts with TST. May interact with RELA.</text>
</comment>
<dbReference type="PANTHER" id="PTHR43084:SF1">
    <property type="entry name" value="PERSULFIDE DIOXYGENASE ETHE1, MITOCHONDRIAL"/>
    <property type="match status" value="1"/>
</dbReference>
<evidence type="ECO:0000256" key="6">
    <source>
        <dbReference type="ARBA" id="ARBA00022964"/>
    </source>
</evidence>
<gene>
    <name evidence="17" type="ORF">GCK72_013454</name>
</gene>
<evidence type="ECO:0000313" key="18">
    <source>
        <dbReference type="Proteomes" id="UP000483820"/>
    </source>
</evidence>
<evidence type="ECO:0000256" key="1">
    <source>
        <dbReference type="ARBA" id="ARBA00001954"/>
    </source>
</evidence>
<dbReference type="Pfam" id="PF00753">
    <property type="entry name" value="Lactamase_B"/>
    <property type="match status" value="1"/>
</dbReference>